<comment type="subcellular location">
    <subcellularLocation>
        <location evidence="1">Nucleus</location>
    </subcellularLocation>
</comment>
<sequence>MGATHRAHDQDEDEMEIDPRLRDTPVATSYTPQTHPPRASLQIPIAPQQSRSPVAPQQYQPVQEGSPQNYYLPQTPQSGGNEDNDAGNGTQDGGPNDPKRPRACEACRGLKVKCEPDANNPDGPCKRCGKANRTCVVTQPSRKRQKKTDSRVAELEKKIEAMAAMMAEKSGSTAIAHSGGGVEVPPMTAQARQTPYQQVTNGGYGSVFAQAPEPRANEWGNAFGKAPDFESRKSSVPPMVVAGQKRKHAEIFSTASDSPISGATRKSVDGSNAQQSLGFLMDRGMKPAPMHEYSDVVDRGLVTADMAAKMFDCYVEKMAPHMPAVVFKAGTTSAEVRKTKPTLFLAILAASSGSNFPDIQKQLTKEVMSIYADRIICNGEKTLELIQALQISSLWYYPPEHFEELKFYQLIHIAAVMAIDIGMGKRSKTKGPGLWRDNPWRRTPYPDATSIETRRAWLGCYFLCCNAAMGLRRPNLIRWAPFMEDCVEILETSPDAAPTDRALCSWVRVQHIAEEIGITFKMDDPTAKVTIADATVQYALKGFENNLKQWSSQVPPEAQSRKSQSPMLKIAEYVVDLYMHEVALHVDHNVEEFKPPFTEDTLGGVGVGDQASLSSDHVQALCVCLNSVDGIFETFLKLDVETVRCLPVINFVRIAYAVVVLIKMYFAAATPTSEFGKVISKDNMKVEQYLDGLVNMFSASAAEKKSRPSHKFLMVLLMLKTWFARQREGKPAPQSSESALLMDTPAEAASDKQNPQQRGGQQQGYSTENTPLQLLSEVATNPGGQSRSGSVSQNLGSTNDWQQPQQQSFTNYPSMTQMPMAPYGNLSTGNIDPSLGMDGYMMGDGLEQAMGMAIGVGPFGEYYTDEAFYGMMDPTAGASFFDGM</sequence>
<evidence type="ECO:0000256" key="4">
    <source>
        <dbReference type="ARBA" id="ARBA00023015"/>
    </source>
</evidence>
<feature type="domain" description="Zn(2)-C6 fungal-type" evidence="9">
    <location>
        <begin position="103"/>
        <end position="137"/>
    </location>
</feature>
<dbReference type="CDD" id="cd00067">
    <property type="entry name" value="GAL4"/>
    <property type="match status" value="1"/>
</dbReference>
<reference evidence="10 11" key="1">
    <citation type="submission" date="2016-04" db="EMBL/GenBank/DDBJ databases">
        <title>A degradative enzymes factory behind the ericoid mycorrhizal symbiosis.</title>
        <authorList>
            <consortium name="DOE Joint Genome Institute"/>
            <person name="Martino E."/>
            <person name="Morin E."/>
            <person name="Grelet G."/>
            <person name="Kuo A."/>
            <person name="Kohler A."/>
            <person name="Daghino S."/>
            <person name="Barry K."/>
            <person name="Choi C."/>
            <person name="Cichocki N."/>
            <person name="Clum A."/>
            <person name="Copeland A."/>
            <person name="Hainaut M."/>
            <person name="Haridas S."/>
            <person name="Labutti K."/>
            <person name="Lindquist E."/>
            <person name="Lipzen A."/>
            <person name="Khouja H.-R."/>
            <person name="Murat C."/>
            <person name="Ohm R."/>
            <person name="Olson A."/>
            <person name="Spatafora J."/>
            <person name="Veneault-Fourrey C."/>
            <person name="Henrissat B."/>
            <person name="Grigoriev I."/>
            <person name="Martin F."/>
            <person name="Perotto S."/>
        </authorList>
    </citation>
    <scope>NUCLEOTIDE SEQUENCE [LARGE SCALE GENOMIC DNA]</scope>
    <source>
        <strain evidence="10 11">E</strain>
    </source>
</reference>
<dbReference type="InterPro" id="IPR051089">
    <property type="entry name" value="prtT"/>
</dbReference>
<evidence type="ECO:0000256" key="1">
    <source>
        <dbReference type="ARBA" id="ARBA00004123"/>
    </source>
</evidence>
<dbReference type="SUPFAM" id="SSF57701">
    <property type="entry name" value="Zn2/Cys6 DNA-binding domain"/>
    <property type="match status" value="1"/>
</dbReference>
<dbReference type="PANTHER" id="PTHR31845">
    <property type="entry name" value="FINGER DOMAIN PROTEIN, PUTATIVE-RELATED"/>
    <property type="match status" value="1"/>
</dbReference>
<dbReference type="GO" id="GO:0001216">
    <property type="term" value="F:DNA-binding transcription activator activity"/>
    <property type="evidence" value="ECO:0007669"/>
    <property type="project" value="UniProtKB-ARBA"/>
</dbReference>
<evidence type="ECO:0000256" key="2">
    <source>
        <dbReference type="ARBA" id="ARBA00022723"/>
    </source>
</evidence>
<dbReference type="PROSITE" id="PS50048">
    <property type="entry name" value="ZN2_CY6_FUNGAL_2"/>
    <property type="match status" value="1"/>
</dbReference>
<dbReference type="GO" id="GO:0000981">
    <property type="term" value="F:DNA-binding transcription factor activity, RNA polymerase II-specific"/>
    <property type="evidence" value="ECO:0007669"/>
    <property type="project" value="InterPro"/>
</dbReference>
<accession>A0A2J6SN39</accession>
<keyword evidence="5" id="KW-0238">DNA-binding</keyword>
<dbReference type="STRING" id="1095630.A0A2J6SN39"/>
<dbReference type="InterPro" id="IPR036864">
    <property type="entry name" value="Zn2-C6_fun-type_DNA-bd_sf"/>
</dbReference>
<keyword evidence="11" id="KW-1185">Reference proteome</keyword>
<dbReference type="Gene3D" id="4.10.240.10">
    <property type="entry name" value="Zn(2)-C6 fungal-type DNA-binding domain"/>
    <property type="match status" value="1"/>
</dbReference>
<dbReference type="GO" id="GO:0000976">
    <property type="term" value="F:transcription cis-regulatory region binding"/>
    <property type="evidence" value="ECO:0007669"/>
    <property type="project" value="TreeGrafter"/>
</dbReference>
<evidence type="ECO:0000256" key="8">
    <source>
        <dbReference type="SAM" id="MobiDB-lite"/>
    </source>
</evidence>
<evidence type="ECO:0000313" key="11">
    <source>
        <dbReference type="Proteomes" id="UP000235371"/>
    </source>
</evidence>
<evidence type="ECO:0000256" key="7">
    <source>
        <dbReference type="ARBA" id="ARBA00023242"/>
    </source>
</evidence>
<proteinExistence type="predicted"/>
<dbReference type="InParanoid" id="A0A2J6SN39"/>
<feature type="compositionally biased region" description="Polar residues" evidence="8">
    <location>
        <begin position="47"/>
        <end position="81"/>
    </location>
</feature>
<dbReference type="GO" id="GO:0006351">
    <property type="term" value="P:DNA-templated transcription"/>
    <property type="evidence" value="ECO:0007669"/>
    <property type="project" value="InterPro"/>
</dbReference>
<name>A0A2J6SN39_9HELO</name>
<dbReference type="Proteomes" id="UP000235371">
    <property type="component" value="Unassembled WGS sequence"/>
</dbReference>
<dbReference type="SMART" id="SM00066">
    <property type="entry name" value="GAL4"/>
    <property type="match status" value="1"/>
</dbReference>
<dbReference type="GO" id="GO:0008270">
    <property type="term" value="F:zinc ion binding"/>
    <property type="evidence" value="ECO:0007669"/>
    <property type="project" value="InterPro"/>
</dbReference>
<evidence type="ECO:0000313" key="10">
    <source>
        <dbReference type="EMBL" id="PMD52163.1"/>
    </source>
</evidence>
<keyword evidence="2" id="KW-0479">Metal-binding</keyword>
<dbReference type="OrthoDB" id="8062037at2759"/>
<evidence type="ECO:0000256" key="3">
    <source>
        <dbReference type="ARBA" id="ARBA00022833"/>
    </source>
</evidence>
<dbReference type="EMBL" id="KZ613912">
    <property type="protein sequence ID" value="PMD52163.1"/>
    <property type="molecule type" value="Genomic_DNA"/>
</dbReference>
<gene>
    <name evidence="10" type="ORF">K444DRAFT_657153</name>
</gene>
<dbReference type="Pfam" id="PF00172">
    <property type="entry name" value="Zn_clus"/>
    <property type="match status" value="1"/>
</dbReference>
<keyword evidence="6" id="KW-0804">Transcription</keyword>
<feature type="region of interest" description="Disordered" evidence="8">
    <location>
        <begin position="779"/>
        <end position="824"/>
    </location>
</feature>
<dbReference type="Pfam" id="PF04082">
    <property type="entry name" value="Fungal_trans"/>
    <property type="match status" value="1"/>
</dbReference>
<keyword evidence="7" id="KW-0539">Nucleus</keyword>
<feature type="region of interest" description="Disordered" evidence="8">
    <location>
        <begin position="746"/>
        <end position="767"/>
    </location>
</feature>
<dbReference type="InterPro" id="IPR007219">
    <property type="entry name" value="XnlR_reg_dom"/>
</dbReference>
<dbReference type="PROSITE" id="PS00463">
    <property type="entry name" value="ZN2_CY6_FUNGAL_1"/>
    <property type="match status" value="1"/>
</dbReference>
<dbReference type="CDD" id="cd12148">
    <property type="entry name" value="fungal_TF_MHR"/>
    <property type="match status" value="1"/>
</dbReference>
<dbReference type="FunCoup" id="A0A2J6SN39">
    <property type="interactions" value="231"/>
</dbReference>
<feature type="region of interest" description="Disordered" evidence="8">
    <location>
        <begin position="1"/>
        <end position="151"/>
    </location>
</feature>
<organism evidence="10 11">
    <name type="scientific">Hyaloscypha bicolor E</name>
    <dbReference type="NCBI Taxonomy" id="1095630"/>
    <lineage>
        <taxon>Eukaryota</taxon>
        <taxon>Fungi</taxon>
        <taxon>Dikarya</taxon>
        <taxon>Ascomycota</taxon>
        <taxon>Pezizomycotina</taxon>
        <taxon>Leotiomycetes</taxon>
        <taxon>Helotiales</taxon>
        <taxon>Hyaloscyphaceae</taxon>
        <taxon>Hyaloscypha</taxon>
        <taxon>Hyaloscypha bicolor</taxon>
    </lineage>
</organism>
<dbReference type="RefSeq" id="XP_024729067.1">
    <property type="nucleotide sequence ID" value="XM_024886131.1"/>
</dbReference>
<dbReference type="GeneID" id="36594208"/>
<evidence type="ECO:0000259" key="9">
    <source>
        <dbReference type="PROSITE" id="PS50048"/>
    </source>
</evidence>
<evidence type="ECO:0000256" key="6">
    <source>
        <dbReference type="ARBA" id="ARBA00023163"/>
    </source>
</evidence>
<keyword evidence="4" id="KW-0805">Transcription regulation</keyword>
<dbReference type="FunFam" id="4.10.240.10:FF:000003">
    <property type="entry name" value="C6 transcription factor (Leu3)"/>
    <property type="match status" value="1"/>
</dbReference>
<feature type="compositionally biased region" description="Polar residues" evidence="8">
    <location>
        <begin position="779"/>
        <end position="817"/>
    </location>
</feature>
<dbReference type="InterPro" id="IPR001138">
    <property type="entry name" value="Zn2Cys6_DnaBD"/>
</dbReference>
<keyword evidence="3" id="KW-0862">Zinc</keyword>
<dbReference type="AlphaFoldDB" id="A0A2J6SN39"/>
<protein>
    <recommendedName>
        <fullName evidence="9">Zn(2)-C6 fungal-type domain-containing protein</fullName>
    </recommendedName>
</protein>
<evidence type="ECO:0000256" key="5">
    <source>
        <dbReference type="ARBA" id="ARBA00023125"/>
    </source>
</evidence>
<dbReference type="GO" id="GO:0005634">
    <property type="term" value="C:nucleus"/>
    <property type="evidence" value="ECO:0007669"/>
    <property type="project" value="UniProtKB-SubCell"/>
</dbReference>
<dbReference type="PANTHER" id="PTHR31845:SF39">
    <property type="entry name" value="TRANSCRIPTION FACTOR PBCR-RELATED"/>
    <property type="match status" value="1"/>
</dbReference>